<keyword evidence="3" id="KW-0804">Transcription</keyword>
<dbReference type="RefSeq" id="WP_048500377.1">
    <property type="nucleotide sequence ID" value="NZ_LFNG01000020.1"/>
</dbReference>
<dbReference type="PANTHER" id="PTHR43280:SF32">
    <property type="entry name" value="TRANSCRIPTIONAL REGULATORY PROTEIN"/>
    <property type="match status" value="1"/>
</dbReference>
<dbReference type="PANTHER" id="PTHR43280">
    <property type="entry name" value="ARAC-FAMILY TRANSCRIPTIONAL REGULATOR"/>
    <property type="match status" value="1"/>
</dbReference>
<dbReference type="SUPFAM" id="SSF46689">
    <property type="entry name" value="Homeodomain-like"/>
    <property type="match status" value="1"/>
</dbReference>
<gene>
    <name evidence="5" type="ORF">ACM44_12430</name>
</gene>
<dbReference type="InterPro" id="IPR009057">
    <property type="entry name" value="Homeodomain-like_sf"/>
</dbReference>
<comment type="caution">
    <text evidence="5">The sequence shown here is derived from an EMBL/GenBank/DDBJ whole genome shotgun (WGS) entry which is preliminary data.</text>
</comment>
<dbReference type="SMART" id="SM00342">
    <property type="entry name" value="HTH_ARAC"/>
    <property type="match status" value="1"/>
</dbReference>
<dbReference type="Proteomes" id="UP000035900">
    <property type="component" value="Unassembled WGS sequence"/>
</dbReference>
<name>A0A0J7LMP4_9FLAO</name>
<dbReference type="InterPro" id="IPR018060">
    <property type="entry name" value="HTH_AraC"/>
</dbReference>
<protein>
    <submittedName>
        <fullName evidence="5">AraC family transcriptional regulator</fullName>
    </submittedName>
</protein>
<organism evidence="5 6">
    <name type="scientific">Chryseobacterium koreense CCUG 49689</name>
    <dbReference type="NCBI Taxonomy" id="1304281"/>
    <lineage>
        <taxon>Bacteria</taxon>
        <taxon>Pseudomonadati</taxon>
        <taxon>Bacteroidota</taxon>
        <taxon>Flavobacteriia</taxon>
        <taxon>Flavobacteriales</taxon>
        <taxon>Weeksellaceae</taxon>
        <taxon>Chryseobacterium group</taxon>
        <taxon>Chryseobacterium</taxon>
    </lineage>
</organism>
<dbReference type="Gene3D" id="1.10.10.60">
    <property type="entry name" value="Homeodomain-like"/>
    <property type="match status" value="1"/>
</dbReference>
<evidence type="ECO:0000313" key="6">
    <source>
        <dbReference type="Proteomes" id="UP000035900"/>
    </source>
</evidence>
<keyword evidence="1" id="KW-0805">Transcription regulation</keyword>
<reference evidence="5 6" key="1">
    <citation type="journal article" date="2004" name="Int. J. Syst. Evol. Microbiol.">
        <title>Kaistella koreensis gen. nov., sp. nov., a novel member of the Chryseobacterium-Bergeyella-Riemerella branch.</title>
        <authorList>
            <person name="Kim M.K."/>
            <person name="Im W.T."/>
            <person name="Shin Y.K."/>
            <person name="Lim J.H."/>
            <person name="Kim S.H."/>
            <person name="Lee B.C."/>
            <person name="Park M.Y."/>
            <person name="Lee K.Y."/>
            <person name="Lee S.T."/>
        </authorList>
    </citation>
    <scope>NUCLEOTIDE SEQUENCE [LARGE SCALE GENOMIC DNA]</scope>
    <source>
        <strain evidence="5 6">CCUG 49689</strain>
    </source>
</reference>
<dbReference type="PROSITE" id="PS01124">
    <property type="entry name" value="HTH_ARAC_FAMILY_2"/>
    <property type="match status" value="1"/>
</dbReference>
<keyword evidence="2" id="KW-0238">DNA-binding</keyword>
<dbReference type="PRINTS" id="PR00032">
    <property type="entry name" value="HTHARAC"/>
</dbReference>
<dbReference type="GO" id="GO:0003700">
    <property type="term" value="F:DNA-binding transcription factor activity"/>
    <property type="evidence" value="ECO:0007669"/>
    <property type="project" value="InterPro"/>
</dbReference>
<dbReference type="InterPro" id="IPR020449">
    <property type="entry name" value="Tscrpt_reg_AraC-type_HTH"/>
</dbReference>
<proteinExistence type="predicted"/>
<dbReference type="STRING" id="1304281.ACM44_12430"/>
<accession>A0A0J7LMP4</accession>
<dbReference type="PATRIC" id="fig|1304281.5.peg.2681"/>
<dbReference type="Pfam" id="PF12833">
    <property type="entry name" value="HTH_18"/>
    <property type="match status" value="1"/>
</dbReference>
<dbReference type="EMBL" id="LFNG01000020">
    <property type="protein sequence ID" value="KMQ70370.1"/>
    <property type="molecule type" value="Genomic_DNA"/>
</dbReference>
<dbReference type="OrthoDB" id="2666928at2"/>
<evidence type="ECO:0000256" key="3">
    <source>
        <dbReference type="ARBA" id="ARBA00023163"/>
    </source>
</evidence>
<keyword evidence="6" id="KW-1185">Reference proteome</keyword>
<dbReference type="GO" id="GO:0043565">
    <property type="term" value="F:sequence-specific DNA binding"/>
    <property type="evidence" value="ECO:0007669"/>
    <property type="project" value="InterPro"/>
</dbReference>
<feature type="domain" description="HTH araC/xylS-type" evidence="4">
    <location>
        <begin position="167"/>
        <end position="265"/>
    </location>
</feature>
<evidence type="ECO:0000256" key="2">
    <source>
        <dbReference type="ARBA" id="ARBA00023125"/>
    </source>
</evidence>
<sequence length="274" mass="31907">MKTLFSLTQEKSTDFQNSFSDEFYHIFLFEGKGKINVDFVKYGFEGKTVFFTSPFQNIQILPDKKISIQNLSFHGDFYCIEYHKKEVACNGLLFNNIYQFPNLSLNTKTFNEISEYFSKIEEIDPNEEFSGAVLRSYLQLILAISSKVKSKLLTKNDLVQQDLAQLKTFQSLVELHYTREKSPAFYADLLHISPNTLSKKIKTEFHKTPSQIIQERVILEAKKQIHLTRKSIKEIAAELHFEDEFYFSKYFKKHTGISPTKFREEVGISVVADL</sequence>
<evidence type="ECO:0000313" key="5">
    <source>
        <dbReference type="EMBL" id="KMQ70370.1"/>
    </source>
</evidence>
<evidence type="ECO:0000256" key="1">
    <source>
        <dbReference type="ARBA" id="ARBA00023015"/>
    </source>
</evidence>
<dbReference type="AlphaFoldDB" id="A0A0J7LMP4"/>
<evidence type="ECO:0000259" key="4">
    <source>
        <dbReference type="PROSITE" id="PS01124"/>
    </source>
</evidence>